<reference evidence="2" key="2">
    <citation type="journal article" date="2024" name="Antonie Van Leeuwenhoek">
        <title>Roseihalotalea indica gen. nov., sp. nov., a halophilic Bacteroidetes from mesopelagic Southwest Indian Ocean with higher carbohydrate metabolic potential.</title>
        <authorList>
            <person name="Chen B."/>
            <person name="Zhang M."/>
            <person name="Lin D."/>
            <person name="Ye J."/>
            <person name="Tang K."/>
        </authorList>
    </citation>
    <scope>NUCLEOTIDE SEQUENCE</scope>
    <source>
        <strain evidence="2">TK19036</strain>
    </source>
</reference>
<reference evidence="2" key="1">
    <citation type="journal article" date="2023" name="Comput. Struct. Biotechnol. J.">
        <title>Discovery of a novel marine Bacteroidetes with a rich repertoire of carbohydrate-active enzymes.</title>
        <authorList>
            <person name="Chen B."/>
            <person name="Liu G."/>
            <person name="Chen Q."/>
            <person name="Wang H."/>
            <person name="Liu L."/>
            <person name="Tang K."/>
        </authorList>
    </citation>
    <scope>NUCLEOTIDE SEQUENCE</scope>
    <source>
        <strain evidence="2">TK19036</strain>
    </source>
</reference>
<name>A0AA49JFZ5_9BACT</name>
<protein>
    <submittedName>
        <fullName evidence="2">Uncharacterized protein</fullName>
    </submittedName>
</protein>
<dbReference type="EMBL" id="CP120682">
    <property type="protein sequence ID" value="WKN39161.1"/>
    <property type="molecule type" value="Genomic_DNA"/>
</dbReference>
<evidence type="ECO:0000313" key="2">
    <source>
        <dbReference type="EMBL" id="WKN39161.1"/>
    </source>
</evidence>
<sequence>MNTPTERNKEKSSKKKDKNPPVSEKVHPMQQDLLKFFSSRKFDEKELIEIKRMISNYYAEKVDNAVDRIFEERGWDVDEKVKEWGTAHYRRKNKPE</sequence>
<gene>
    <name evidence="2" type="ORF">K4G66_10675</name>
</gene>
<feature type="compositionally biased region" description="Basic and acidic residues" evidence="1">
    <location>
        <begin position="1"/>
        <end position="11"/>
    </location>
</feature>
<proteinExistence type="predicted"/>
<evidence type="ECO:0000256" key="1">
    <source>
        <dbReference type="SAM" id="MobiDB-lite"/>
    </source>
</evidence>
<organism evidence="2">
    <name type="scientific">Roseihalotalea indica</name>
    <dbReference type="NCBI Taxonomy" id="2867963"/>
    <lineage>
        <taxon>Bacteria</taxon>
        <taxon>Pseudomonadati</taxon>
        <taxon>Bacteroidota</taxon>
        <taxon>Cytophagia</taxon>
        <taxon>Cytophagales</taxon>
        <taxon>Catalimonadaceae</taxon>
        <taxon>Roseihalotalea</taxon>
    </lineage>
</organism>
<feature type="region of interest" description="Disordered" evidence="1">
    <location>
        <begin position="1"/>
        <end position="29"/>
    </location>
</feature>
<dbReference type="AlphaFoldDB" id="A0AA49JFZ5"/>
<accession>A0AA49JFZ5</accession>